<dbReference type="VEuPathDB" id="FungiDB:PTTG_28045"/>
<reference evidence="3" key="4">
    <citation type="submission" date="2025-05" db="UniProtKB">
        <authorList>
            <consortium name="EnsemblFungi"/>
        </authorList>
    </citation>
    <scope>IDENTIFICATION</scope>
    <source>
        <strain evidence="3">isolate 1-1 / race 1 (BBBD)</strain>
    </source>
</reference>
<keyword evidence="4" id="KW-1185">Reference proteome</keyword>
<name>A0A0C4EV52_PUCT1</name>
<evidence type="ECO:0000256" key="1">
    <source>
        <dbReference type="SAM" id="MobiDB-lite"/>
    </source>
</evidence>
<dbReference type="EMBL" id="ADAS02000085">
    <property type="protein sequence ID" value="OAV91153.1"/>
    <property type="molecule type" value="Genomic_DNA"/>
</dbReference>
<gene>
    <name evidence="2" type="ORF">PTTG_28045</name>
</gene>
<protein>
    <submittedName>
        <fullName evidence="2 3">Uncharacterized protein</fullName>
    </submittedName>
</protein>
<dbReference type="EnsemblFungi" id="PTTG_28045-t43_1">
    <property type="protein sequence ID" value="PTTG_28045-t43_1-p1"/>
    <property type="gene ID" value="PTTG_28045"/>
</dbReference>
<feature type="region of interest" description="Disordered" evidence="1">
    <location>
        <begin position="1"/>
        <end position="93"/>
    </location>
</feature>
<evidence type="ECO:0000313" key="3">
    <source>
        <dbReference type="EnsemblFungi" id="PTTG_28045-t43_1-p1"/>
    </source>
</evidence>
<dbReference type="AlphaFoldDB" id="A0A0C4EV52"/>
<sequence length="93" mass="9890">MANRWRPHGGPLGTTALKAAPSRRQDHQLTQRLRGGPGVAHLAPPSKAAVRPSRPGDFMAVRPRGVPEATPGGHHDALRPHPKTSWLPVPVAA</sequence>
<organism evidence="2">
    <name type="scientific">Puccinia triticina (isolate 1-1 / race 1 (BBBD))</name>
    <name type="common">Brown leaf rust fungus</name>
    <dbReference type="NCBI Taxonomy" id="630390"/>
    <lineage>
        <taxon>Eukaryota</taxon>
        <taxon>Fungi</taxon>
        <taxon>Dikarya</taxon>
        <taxon>Basidiomycota</taxon>
        <taxon>Pucciniomycotina</taxon>
        <taxon>Pucciniomycetes</taxon>
        <taxon>Pucciniales</taxon>
        <taxon>Pucciniaceae</taxon>
        <taxon>Puccinia</taxon>
    </lineage>
</organism>
<dbReference type="Proteomes" id="UP000005240">
    <property type="component" value="Unassembled WGS sequence"/>
</dbReference>
<evidence type="ECO:0000313" key="4">
    <source>
        <dbReference type="Proteomes" id="UP000005240"/>
    </source>
</evidence>
<proteinExistence type="predicted"/>
<reference evidence="2" key="1">
    <citation type="submission" date="2009-11" db="EMBL/GenBank/DDBJ databases">
        <authorList>
            <consortium name="The Broad Institute Genome Sequencing Platform"/>
            <person name="Ward D."/>
            <person name="Feldgarden M."/>
            <person name="Earl A."/>
            <person name="Young S.K."/>
            <person name="Zeng Q."/>
            <person name="Koehrsen M."/>
            <person name="Alvarado L."/>
            <person name="Berlin A."/>
            <person name="Bochicchio J."/>
            <person name="Borenstein D."/>
            <person name="Chapman S.B."/>
            <person name="Chen Z."/>
            <person name="Engels R."/>
            <person name="Freedman E."/>
            <person name="Gellesch M."/>
            <person name="Goldberg J."/>
            <person name="Griggs A."/>
            <person name="Gujja S."/>
            <person name="Heilman E."/>
            <person name="Heiman D."/>
            <person name="Hepburn T."/>
            <person name="Howarth C."/>
            <person name="Jen D."/>
            <person name="Larson L."/>
            <person name="Lewis B."/>
            <person name="Mehta T."/>
            <person name="Park D."/>
            <person name="Pearson M."/>
            <person name="Roberts A."/>
            <person name="Saif S."/>
            <person name="Shea T."/>
            <person name="Shenoy N."/>
            <person name="Sisk P."/>
            <person name="Stolte C."/>
            <person name="Sykes S."/>
            <person name="Thomson T."/>
            <person name="Walk T."/>
            <person name="White J."/>
            <person name="Yandava C."/>
            <person name="Izard J."/>
            <person name="Baranova O.V."/>
            <person name="Blanton J.M."/>
            <person name="Tanner A.C."/>
            <person name="Dewhirst F.E."/>
            <person name="Haas B."/>
            <person name="Nusbaum C."/>
            <person name="Birren B."/>
        </authorList>
    </citation>
    <scope>NUCLEOTIDE SEQUENCE [LARGE SCALE GENOMIC DNA]</scope>
    <source>
        <strain evidence="2">1-1 BBBD Race 1</strain>
    </source>
</reference>
<reference evidence="2" key="2">
    <citation type="submission" date="2016-05" db="EMBL/GenBank/DDBJ databases">
        <title>Comparative analysis highlights variable genome content of wheat rusts and divergence of the mating loci.</title>
        <authorList>
            <person name="Cuomo C.A."/>
            <person name="Bakkeren G."/>
            <person name="Szabo L."/>
            <person name="Khalil H."/>
            <person name="Joly D."/>
            <person name="Goldberg J."/>
            <person name="Young S."/>
            <person name="Zeng Q."/>
            <person name="Fellers J."/>
        </authorList>
    </citation>
    <scope>NUCLEOTIDE SEQUENCE [LARGE SCALE GENOMIC DNA]</scope>
    <source>
        <strain evidence="2">1-1 BBBD Race 1</strain>
    </source>
</reference>
<reference evidence="3 4" key="3">
    <citation type="journal article" date="2017" name="G3 (Bethesda)">
        <title>Comparative analysis highlights variable genome content of wheat rusts and divergence of the mating loci.</title>
        <authorList>
            <person name="Cuomo C.A."/>
            <person name="Bakkeren G."/>
            <person name="Khalil H.B."/>
            <person name="Panwar V."/>
            <person name="Joly D."/>
            <person name="Linning R."/>
            <person name="Sakthikumar S."/>
            <person name="Song X."/>
            <person name="Adiconis X."/>
            <person name="Fan L."/>
            <person name="Goldberg J.M."/>
            <person name="Levin J.Z."/>
            <person name="Young S."/>
            <person name="Zeng Q."/>
            <person name="Anikster Y."/>
            <person name="Bruce M."/>
            <person name="Wang M."/>
            <person name="Yin C."/>
            <person name="McCallum B."/>
            <person name="Szabo L.J."/>
            <person name="Hulbert S."/>
            <person name="Chen X."/>
            <person name="Fellers J.P."/>
        </authorList>
    </citation>
    <scope>NUCLEOTIDE SEQUENCE</scope>
    <source>
        <strain evidence="4">Isolate 1-1 / race 1 (BBBD)</strain>
        <strain evidence="3">isolate 1-1 / race 1 (BBBD)</strain>
    </source>
</reference>
<evidence type="ECO:0000313" key="2">
    <source>
        <dbReference type="EMBL" id="OAV91153.1"/>
    </source>
</evidence>
<accession>A0A0C4EV52</accession>